<comment type="caution">
    <text evidence="1">The sequence shown here is derived from an EMBL/GenBank/DDBJ whole genome shotgun (WGS) entry which is preliminary data.</text>
</comment>
<evidence type="ECO:0000313" key="1">
    <source>
        <dbReference type="EMBL" id="MBB3869910.1"/>
    </source>
</evidence>
<dbReference type="AlphaFoldDB" id="A0A6G9J4B3"/>
<organism evidence="1 2">
    <name type="scientific">Parageobacillus toebii NBRC 107807</name>
    <dbReference type="NCBI Taxonomy" id="1223503"/>
    <lineage>
        <taxon>Bacteria</taxon>
        <taxon>Bacillati</taxon>
        <taxon>Bacillota</taxon>
        <taxon>Bacilli</taxon>
        <taxon>Bacillales</taxon>
        <taxon>Anoxybacillaceae</taxon>
        <taxon>Parageobacillus</taxon>
    </lineage>
</organism>
<dbReference type="Proteomes" id="UP000613002">
    <property type="component" value="Unassembled WGS sequence"/>
</dbReference>
<protein>
    <submittedName>
        <fullName evidence="1">Uncharacterized protein</fullName>
    </submittedName>
</protein>
<gene>
    <name evidence="1" type="ORF">HNR78_002808</name>
</gene>
<name>A0A6G9J4B3_9BACL</name>
<proteinExistence type="predicted"/>
<dbReference type="RefSeq" id="WP_062754105.1">
    <property type="nucleotide sequence ID" value="NZ_BDAQ01000004.1"/>
</dbReference>
<evidence type="ECO:0000313" key="2">
    <source>
        <dbReference type="Proteomes" id="UP000613002"/>
    </source>
</evidence>
<dbReference type="EMBL" id="JACICZ010000012">
    <property type="protein sequence ID" value="MBB3869910.1"/>
    <property type="molecule type" value="Genomic_DNA"/>
</dbReference>
<accession>A0A6G9J4B3</accession>
<sequence length="61" mass="6346">MDKFVFLFLACILAGFALINLPLAGSPLAGIQPITSLIGIVAVLVFSLILIFKGIMALAGK</sequence>
<keyword evidence="2" id="KW-1185">Reference proteome</keyword>
<reference evidence="1 2" key="1">
    <citation type="submission" date="2020-08" db="EMBL/GenBank/DDBJ databases">
        <title>Genomic Encyclopedia of Type Strains, Phase IV (KMG-IV): sequencing the most valuable type-strain genomes for metagenomic binning, comparative biology and taxonomic classification.</title>
        <authorList>
            <person name="Goeker M."/>
        </authorList>
    </citation>
    <scope>NUCLEOTIDE SEQUENCE [LARGE SCALE GENOMIC DNA]</scope>
    <source>
        <strain evidence="1 2">DSM 14590</strain>
    </source>
</reference>